<accession>A0ABQ1CMX3</accession>
<keyword evidence="1" id="KW-0812">Transmembrane</keyword>
<proteinExistence type="predicted"/>
<feature type="transmembrane region" description="Helical" evidence="1">
    <location>
        <begin position="12"/>
        <end position="31"/>
    </location>
</feature>
<reference evidence="2 3" key="1">
    <citation type="submission" date="2020-02" db="EMBL/GenBank/DDBJ databases">
        <title>Whole genome shotgun sequence of Streptomyces diastaticus subsp. diastaticus NBRC 13412.</title>
        <authorList>
            <person name="Ichikawa N."/>
            <person name="Komaki H."/>
            <person name="Tamura T."/>
        </authorList>
    </citation>
    <scope>NUCLEOTIDE SEQUENCE [LARGE SCALE GENOMIC DNA]</scope>
    <source>
        <strain evidence="2 3">NBRC 13412</strain>
    </source>
</reference>
<sequence length="288" mass="29804">MLARVRAVASRATAGRAATVAGAAVLTVGLGADAVTVPGVLATVTTAGIGLATNIKILKAPRSARDTAIGVYLAPHTGACVLLVAERLAPDTGTSLLVQTGVVALWTAATWYLRPGRLARQLVDEAVAQELAALDAAAEAVLEETETEEPPAPVYDTPQAQWWAENIATEDGIAPGTVLLEHRQVTEECLALVIGSATRGKAVPLGKDFTSDLSAVLDLPEDRIEVGPVPGRGAGVRLLVLGVRPQPAEPEQAATDDDQAVWAAIAATAMPGVELIETTTYTMQKELT</sequence>
<keyword evidence="1" id="KW-1133">Transmembrane helix</keyword>
<gene>
    <name evidence="2" type="ORF">Sdia_24080</name>
</gene>
<evidence type="ECO:0000313" key="3">
    <source>
        <dbReference type="Proteomes" id="UP000472710"/>
    </source>
</evidence>
<evidence type="ECO:0000313" key="2">
    <source>
        <dbReference type="EMBL" id="GFH71640.1"/>
    </source>
</evidence>
<organism evidence="2 3">
    <name type="scientific">Streptomyces diastaticus subsp. diastaticus</name>
    <dbReference type="NCBI Taxonomy" id="68040"/>
    <lineage>
        <taxon>Bacteria</taxon>
        <taxon>Bacillati</taxon>
        <taxon>Actinomycetota</taxon>
        <taxon>Actinomycetes</taxon>
        <taxon>Kitasatosporales</taxon>
        <taxon>Streptomycetaceae</taxon>
        <taxon>Streptomyces</taxon>
        <taxon>Streptomyces diastaticus group</taxon>
    </lineage>
</organism>
<keyword evidence="1" id="KW-0472">Membrane</keyword>
<evidence type="ECO:0000256" key="1">
    <source>
        <dbReference type="SAM" id="Phobius"/>
    </source>
</evidence>
<protein>
    <recommendedName>
        <fullName evidence="4">MFS transporter</fullName>
    </recommendedName>
</protein>
<dbReference type="EMBL" id="BLLN01000003">
    <property type="protein sequence ID" value="GFH71640.1"/>
    <property type="molecule type" value="Genomic_DNA"/>
</dbReference>
<dbReference type="GeneID" id="95069719"/>
<comment type="caution">
    <text evidence="2">The sequence shown here is derived from an EMBL/GenBank/DDBJ whole genome shotgun (WGS) entry which is preliminary data.</text>
</comment>
<keyword evidence="3" id="KW-1185">Reference proteome</keyword>
<dbReference type="RefSeq" id="WP_189500001.1">
    <property type="nucleotide sequence ID" value="NZ_BLLN01000003.1"/>
</dbReference>
<name>A0ABQ1CMX3_STRDI</name>
<evidence type="ECO:0008006" key="4">
    <source>
        <dbReference type="Google" id="ProtNLM"/>
    </source>
</evidence>
<dbReference type="Proteomes" id="UP000472710">
    <property type="component" value="Unassembled WGS sequence"/>
</dbReference>